<dbReference type="Gene3D" id="3.40.50.150">
    <property type="entry name" value="Vaccinia Virus protein VP39"/>
    <property type="match status" value="2"/>
</dbReference>
<dbReference type="KEGG" id="uli:ETAA1_60000"/>
<dbReference type="GO" id="GO:0009307">
    <property type="term" value="P:DNA restriction-modification system"/>
    <property type="evidence" value="ECO:0007669"/>
    <property type="project" value="UniProtKB-KW"/>
</dbReference>
<feature type="domain" description="DNA methylase N-4/N-6" evidence="10">
    <location>
        <begin position="55"/>
        <end position="114"/>
    </location>
</feature>
<organism evidence="11 12">
    <name type="scientific">Urbifossiella limnaea</name>
    <dbReference type="NCBI Taxonomy" id="2528023"/>
    <lineage>
        <taxon>Bacteria</taxon>
        <taxon>Pseudomonadati</taxon>
        <taxon>Planctomycetota</taxon>
        <taxon>Planctomycetia</taxon>
        <taxon>Gemmatales</taxon>
        <taxon>Gemmataceae</taxon>
        <taxon>Urbifossiella</taxon>
    </lineage>
</organism>
<dbReference type="CDD" id="cd02440">
    <property type="entry name" value="AdoMet_MTases"/>
    <property type="match status" value="1"/>
</dbReference>
<evidence type="ECO:0000256" key="7">
    <source>
        <dbReference type="ARBA" id="ARBA00023125"/>
    </source>
</evidence>
<evidence type="ECO:0000256" key="6">
    <source>
        <dbReference type="ARBA" id="ARBA00022747"/>
    </source>
</evidence>
<dbReference type="RefSeq" id="WP_202920505.1">
    <property type="nucleotide sequence ID" value="NZ_CP036273.1"/>
</dbReference>
<accession>A0A517Y2M9</accession>
<dbReference type="EMBL" id="CP036273">
    <property type="protein sequence ID" value="QDU23989.1"/>
    <property type="molecule type" value="Genomic_DNA"/>
</dbReference>
<dbReference type="PANTHER" id="PTHR13370:SF3">
    <property type="entry name" value="TRNA (GUANINE(10)-N2)-METHYLTRANSFERASE HOMOLOG"/>
    <property type="match status" value="1"/>
</dbReference>
<dbReference type="PANTHER" id="PTHR13370">
    <property type="entry name" value="RNA METHYLASE-RELATED"/>
    <property type="match status" value="1"/>
</dbReference>
<comment type="similarity">
    <text evidence="1">Belongs to the N(4)/N(6)-methyltransferase family. N(4) subfamily.</text>
</comment>
<dbReference type="PROSITE" id="PS00093">
    <property type="entry name" value="N4_MTASE"/>
    <property type="match status" value="1"/>
</dbReference>
<keyword evidence="7" id="KW-0238">DNA-binding</keyword>
<dbReference type="InterPro" id="IPR017985">
    <property type="entry name" value="MeTrfase_CN4_CS"/>
</dbReference>
<dbReference type="SUPFAM" id="SSF53335">
    <property type="entry name" value="S-adenosyl-L-methionine-dependent methyltransferases"/>
    <property type="match status" value="1"/>
</dbReference>
<dbReference type="Proteomes" id="UP000319576">
    <property type="component" value="Chromosome"/>
</dbReference>
<dbReference type="GO" id="GO:0032259">
    <property type="term" value="P:methylation"/>
    <property type="evidence" value="ECO:0007669"/>
    <property type="project" value="UniProtKB-KW"/>
</dbReference>
<protein>
    <recommendedName>
        <fullName evidence="2">site-specific DNA-methyltransferase (cytosine-N(4)-specific)</fullName>
        <ecNumber evidence="2">2.1.1.113</ecNumber>
    </recommendedName>
</protein>
<evidence type="ECO:0000256" key="2">
    <source>
        <dbReference type="ARBA" id="ARBA00012185"/>
    </source>
</evidence>
<dbReference type="GO" id="GO:0015667">
    <property type="term" value="F:site-specific DNA-methyltransferase (cytosine-N4-specific) activity"/>
    <property type="evidence" value="ECO:0007669"/>
    <property type="project" value="UniProtKB-EC"/>
</dbReference>
<gene>
    <name evidence="11" type="ORF">ETAA1_60000</name>
</gene>
<evidence type="ECO:0000256" key="3">
    <source>
        <dbReference type="ARBA" id="ARBA00022603"/>
    </source>
</evidence>
<proteinExistence type="inferred from homology"/>
<dbReference type="GO" id="GO:0005737">
    <property type="term" value="C:cytoplasm"/>
    <property type="evidence" value="ECO:0007669"/>
    <property type="project" value="TreeGrafter"/>
</dbReference>
<dbReference type="PRINTS" id="PR00507">
    <property type="entry name" value="N12N6MTFRASE"/>
</dbReference>
<dbReference type="InterPro" id="IPR029063">
    <property type="entry name" value="SAM-dependent_MTases_sf"/>
</dbReference>
<evidence type="ECO:0000259" key="10">
    <source>
        <dbReference type="Pfam" id="PF01555"/>
    </source>
</evidence>
<dbReference type="GO" id="GO:0003677">
    <property type="term" value="F:DNA binding"/>
    <property type="evidence" value="ECO:0007669"/>
    <property type="project" value="UniProtKB-KW"/>
</dbReference>
<keyword evidence="4" id="KW-0808">Transferase</keyword>
<dbReference type="InterPro" id="IPR002941">
    <property type="entry name" value="DNA_methylase_N4/N6"/>
</dbReference>
<evidence type="ECO:0000256" key="9">
    <source>
        <dbReference type="SAM" id="MobiDB-lite"/>
    </source>
</evidence>
<evidence type="ECO:0000256" key="4">
    <source>
        <dbReference type="ARBA" id="ARBA00022679"/>
    </source>
</evidence>
<dbReference type="Pfam" id="PF01555">
    <property type="entry name" value="N6_N4_Mtase"/>
    <property type="match status" value="1"/>
</dbReference>
<evidence type="ECO:0000256" key="5">
    <source>
        <dbReference type="ARBA" id="ARBA00022691"/>
    </source>
</evidence>
<sequence length="412" mass="45183">MSDEPRKRRSLSHVGGRADTAGPRAEADLLAHALDVEPSTDDDRDPARSHVHGFHTYPARMHPTTAARLVRAFSPPGGRVYDPFCGSGTVLVEAMLAGRAALGSDLNPLAVRLARCKTRPRTEPEVEYLVARAAEVVQHADDRRRARAGATRRYPPEDVELFDPHVLLELDSLRSKIESLPDEPTTLDLGLVLSAILMKVSRRPGDTSGGVVVRRIRAGFPSKVFTQKAEDWATRLGAFSRALPSPLPPRGDVSLDDATVLKAPRDGVADAVITSPPYAATYDYLYHHELRLRWLNLDAGMMVRGEIGSRAQYRRMSAADAPAAWAWELSRFLKAVRRVLKPGGPLVLVAADSAVRDVAIRADEIAADVSRDCGFEPVARASQARPHFHEPSAAAFHDRPRFEHALLLRRTG</sequence>
<keyword evidence="6" id="KW-0680">Restriction system</keyword>
<reference evidence="11 12" key="1">
    <citation type="submission" date="2019-02" db="EMBL/GenBank/DDBJ databases">
        <title>Deep-cultivation of Planctomycetes and their phenomic and genomic characterization uncovers novel biology.</title>
        <authorList>
            <person name="Wiegand S."/>
            <person name="Jogler M."/>
            <person name="Boedeker C."/>
            <person name="Pinto D."/>
            <person name="Vollmers J."/>
            <person name="Rivas-Marin E."/>
            <person name="Kohn T."/>
            <person name="Peeters S.H."/>
            <person name="Heuer A."/>
            <person name="Rast P."/>
            <person name="Oberbeckmann S."/>
            <person name="Bunk B."/>
            <person name="Jeske O."/>
            <person name="Meyerdierks A."/>
            <person name="Storesund J.E."/>
            <person name="Kallscheuer N."/>
            <person name="Luecker S."/>
            <person name="Lage O.M."/>
            <person name="Pohl T."/>
            <person name="Merkel B.J."/>
            <person name="Hornburger P."/>
            <person name="Mueller R.-W."/>
            <person name="Bruemmer F."/>
            <person name="Labrenz M."/>
            <person name="Spormann A.M."/>
            <person name="Op den Camp H."/>
            <person name="Overmann J."/>
            <person name="Amann R."/>
            <person name="Jetten M.S.M."/>
            <person name="Mascher T."/>
            <person name="Medema M.H."/>
            <person name="Devos D.P."/>
            <person name="Kaster A.-K."/>
            <person name="Ovreas L."/>
            <person name="Rohde M."/>
            <person name="Galperin M.Y."/>
            <person name="Jogler C."/>
        </authorList>
    </citation>
    <scope>NUCLEOTIDE SEQUENCE [LARGE SCALE GENOMIC DNA]</scope>
    <source>
        <strain evidence="11 12">ETA_A1</strain>
    </source>
</reference>
<comment type="catalytic activity">
    <reaction evidence="8">
        <text>a 2'-deoxycytidine in DNA + S-adenosyl-L-methionine = an N(4)-methyl-2'-deoxycytidine in DNA + S-adenosyl-L-homocysteine + H(+)</text>
        <dbReference type="Rhea" id="RHEA:16857"/>
        <dbReference type="Rhea" id="RHEA-COMP:11369"/>
        <dbReference type="Rhea" id="RHEA-COMP:13674"/>
        <dbReference type="ChEBI" id="CHEBI:15378"/>
        <dbReference type="ChEBI" id="CHEBI:57856"/>
        <dbReference type="ChEBI" id="CHEBI:59789"/>
        <dbReference type="ChEBI" id="CHEBI:85452"/>
        <dbReference type="ChEBI" id="CHEBI:137933"/>
        <dbReference type="EC" id="2.1.1.113"/>
    </reaction>
</comment>
<keyword evidence="5" id="KW-0949">S-adenosyl-L-methionine</keyword>
<dbReference type="EC" id="2.1.1.113" evidence="2"/>
<keyword evidence="12" id="KW-1185">Reference proteome</keyword>
<name>A0A517Y2M9_9BACT</name>
<evidence type="ECO:0000256" key="1">
    <source>
        <dbReference type="ARBA" id="ARBA00010203"/>
    </source>
</evidence>
<evidence type="ECO:0000313" key="12">
    <source>
        <dbReference type="Proteomes" id="UP000319576"/>
    </source>
</evidence>
<evidence type="ECO:0000313" key="11">
    <source>
        <dbReference type="EMBL" id="QDU23989.1"/>
    </source>
</evidence>
<dbReference type="GO" id="GO:0008170">
    <property type="term" value="F:N-methyltransferase activity"/>
    <property type="evidence" value="ECO:0007669"/>
    <property type="project" value="InterPro"/>
</dbReference>
<feature type="region of interest" description="Disordered" evidence="9">
    <location>
        <begin position="1"/>
        <end position="24"/>
    </location>
</feature>
<dbReference type="REBASE" id="356958">
    <property type="entry name" value="M.PbaETAA1ORF60000P"/>
</dbReference>
<keyword evidence="3 11" id="KW-0489">Methyltransferase</keyword>
<evidence type="ECO:0000256" key="8">
    <source>
        <dbReference type="ARBA" id="ARBA00049120"/>
    </source>
</evidence>
<dbReference type="AlphaFoldDB" id="A0A517Y2M9"/>